<dbReference type="SFLD" id="SFLDG01152">
    <property type="entry name" value="Main.3:_Omega-_and_Tau-like"/>
    <property type="match status" value="1"/>
</dbReference>
<dbReference type="Gene3D" id="1.20.1050.10">
    <property type="match status" value="1"/>
</dbReference>
<proteinExistence type="predicted"/>
<evidence type="ECO:0000256" key="3">
    <source>
        <dbReference type="ARBA" id="ARBA00047960"/>
    </source>
</evidence>
<dbReference type="InterPro" id="IPR036249">
    <property type="entry name" value="Thioredoxin-like_sf"/>
</dbReference>
<dbReference type="Pfam" id="PF13409">
    <property type="entry name" value="GST_N_2"/>
    <property type="match status" value="1"/>
</dbReference>
<dbReference type="GO" id="GO:0005737">
    <property type="term" value="C:cytoplasm"/>
    <property type="evidence" value="ECO:0007669"/>
    <property type="project" value="TreeGrafter"/>
</dbReference>
<keyword evidence="2 6" id="KW-0808">Transferase</keyword>
<dbReference type="Gene3D" id="3.40.30.10">
    <property type="entry name" value="Glutaredoxin"/>
    <property type="match status" value="1"/>
</dbReference>
<dbReference type="EMBL" id="RJVI01000001">
    <property type="protein sequence ID" value="ROR35024.1"/>
    <property type="molecule type" value="Genomic_DNA"/>
</dbReference>
<comment type="caution">
    <text evidence="6">The sequence shown here is derived from an EMBL/GenBank/DDBJ whole genome shotgun (WGS) entry which is preliminary data.</text>
</comment>
<dbReference type="Proteomes" id="UP000276634">
    <property type="component" value="Unassembled WGS sequence"/>
</dbReference>
<dbReference type="InterPro" id="IPR010987">
    <property type="entry name" value="Glutathione-S-Trfase_C-like"/>
</dbReference>
<evidence type="ECO:0000256" key="2">
    <source>
        <dbReference type="ARBA" id="ARBA00022679"/>
    </source>
</evidence>
<dbReference type="EC" id="2.5.1.18" evidence="1"/>
<dbReference type="PANTHER" id="PTHR43968:SF6">
    <property type="entry name" value="GLUTATHIONE S-TRANSFERASE OMEGA"/>
    <property type="match status" value="1"/>
</dbReference>
<sequence>MNGKETQDGGLELVSFKLCPFVQRSVITLLHKKARFRITYIDLADPPPWFREISPLGKVPLLRVGDAVIFESAVINEYIDETHPPPLHPADPLRRAVNRAWIEFGSECLGDLYRIVTAADETALEKACATLRGKLERMEGVLGEGPFFNGEAFSLVDAAWAPLLMRLELLRPLVPVYGPEALPRLARWSEVLLAAPEVRESVVPEFETLFREHILERGGALAARLAAS</sequence>
<organism evidence="6 7">
    <name type="scientific">Inmirania thermothiophila</name>
    <dbReference type="NCBI Taxonomy" id="1750597"/>
    <lineage>
        <taxon>Bacteria</taxon>
        <taxon>Pseudomonadati</taxon>
        <taxon>Pseudomonadota</taxon>
        <taxon>Gammaproteobacteria</taxon>
        <taxon>Chromatiales</taxon>
        <taxon>Ectothiorhodospiraceae</taxon>
        <taxon>Inmirania</taxon>
    </lineage>
</organism>
<dbReference type="SUPFAM" id="SSF52833">
    <property type="entry name" value="Thioredoxin-like"/>
    <property type="match status" value="1"/>
</dbReference>
<dbReference type="CDD" id="cd00570">
    <property type="entry name" value="GST_N_family"/>
    <property type="match status" value="1"/>
</dbReference>
<keyword evidence="7" id="KW-1185">Reference proteome</keyword>
<dbReference type="PANTHER" id="PTHR43968">
    <property type="match status" value="1"/>
</dbReference>
<accession>A0A3N1Y877</accession>
<dbReference type="InterPro" id="IPR036282">
    <property type="entry name" value="Glutathione-S-Trfase_C_sf"/>
</dbReference>
<dbReference type="InterPro" id="IPR045073">
    <property type="entry name" value="Omega/Tau-like"/>
</dbReference>
<feature type="domain" description="GST C-terminal" evidence="5">
    <location>
        <begin position="91"/>
        <end position="210"/>
    </location>
</feature>
<evidence type="ECO:0000259" key="4">
    <source>
        <dbReference type="PROSITE" id="PS50404"/>
    </source>
</evidence>
<dbReference type="Pfam" id="PF13410">
    <property type="entry name" value="GST_C_2"/>
    <property type="match status" value="1"/>
</dbReference>
<evidence type="ECO:0000259" key="5">
    <source>
        <dbReference type="PROSITE" id="PS50405"/>
    </source>
</evidence>
<dbReference type="RefSeq" id="WP_123400676.1">
    <property type="nucleotide sequence ID" value="NZ_RJVI01000001.1"/>
</dbReference>
<protein>
    <recommendedName>
        <fullName evidence="1">glutathione transferase</fullName>
        <ecNumber evidence="1">2.5.1.18</ecNumber>
    </recommendedName>
</protein>
<dbReference type="SFLD" id="SFLDG00358">
    <property type="entry name" value="Main_(cytGST)"/>
    <property type="match status" value="1"/>
</dbReference>
<reference evidence="6 7" key="1">
    <citation type="submission" date="2018-11" db="EMBL/GenBank/DDBJ databases">
        <title>Genomic Encyclopedia of Type Strains, Phase IV (KMG-IV): sequencing the most valuable type-strain genomes for metagenomic binning, comparative biology and taxonomic classification.</title>
        <authorList>
            <person name="Goeker M."/>
        </authorList>
    </citation>
    <scope>NUCLEOTIDE SEQUENCE [LARGE SCALE GENOMIC DNA]</scope>
    <source>
        <strain evidence="6 7">DSM 100275</strain>
    </source>
</reference>
<dbReference type="SUPFAM" id="SSF47616">
    <property type="entry name" value="GST C-terminal domain-like"/>
    <property type="match status" value="1"/>
</dbReference>
<dbReference type="InterPro" id="IPR050983">
    <property type="entry name" value="GST_Omega/HSP26"/>
</dbReference>
<dbReference type="OrthoDB" id="9782992at2"/>
<name>A0A3N1Y877_9GAMM</name>
<dbReference type="PROSITE" id="PS50404">
    <property type="entry name" value="GST_NTER"/>
    <property type="match status" value="1"/>
</dbReference>
<gene>
    <name evidence="6" type="ORF">EDC57_0941</name>
</gene>
<dbReference type="PROSITE" id="PS50405">
    <property type="entry name" value="GST_CTER"/>
    <property type="match status" value="1"/>
</dbReference>
<evidence type="ECO:0000313" key="7">
    <source>
        <dbReference type="Proteomes" id="UP000276634"/>
    </source>
</evidence>
<dbReference type="GO" id="GO:0004364">
    <property type="term" value="F:glutathione transferase activity"/>
    <property type="evidence" value="ECO:0007669"/>
    <property type="project" value="UniProtKB-EC"/>
</dbReference>
<evidence type="ECO:0000256" key="1">
    <source>
        <dbReference type="ARBA" id="ARBA00012452"/>
    </source>
</evidence>
<comment type="catalytic activity">
    <reaction evidence="3">
        <text>RX + glutathione = an S-substituted glutathione + a halide anion + H(+)</text>
        <dbReference type="Rhea" id="RHEA:16437"/>
        <dbReference type="ChEBI" id="CHEBI:15378"/>
        <dbReference type="ChEBI" id="CHEBI:16042"/>
        <dbReference type="ChEBI" id="CHEBI:17792"/>
        <dbReference type="ChEBI" id="CHEBI:57925"/>
        <dbReference type="ChEBI" id="CHEBI:90779"/>
        <dbReference type="EC" id="2.5.1.18"/>
    </reaction>
</comment>
<dbReference type="InterPro" id="IPR004045">
    <property type="entry name" value="Glutathione_S-Trfase_N"/>
</dbReference>
<dbReference type="AlphaFoldDB" id="A0A3N1Y877"/>
<feature type="domain" description="GST N-terminal" evidence="4">
    <location>
        <begin position="9"/>
        <end position="87"/>
    </location>
</feature>
<evidence type="ECO:0000313" key="6">
    <source>
        <dbReference type="EMBL" id="ROR35024.1"/>
    </source>
</evidence>
<dbReference type="InterPro" id="IPR040079">
    <property type="entry name" value="Glutathione_S-Trfase"/>
</dbReference>
<dbReference type="SFLD" id="SFLDS00019">
    <property type="entry name" value="Glutathione_Transferase_(cytos"/>
    <property type="match status" value="1"/>
</dbReference>